<feature type="transmembrane region" description="Helical" evidence="5">
    <location>
        <begin position="213"/>
        <end position="234"/>
    </location>
</feature>
<dbReference type="InterPro" id="IPR001516">
    <property type="entry name" value="Proton_antipo_N"/>
</dbReference>
<sequence length="474" mass="52039">MDTIFIFTIIAILFPILGAFIVPLLKKWSAVRDVFGVTTIAVSAISAVIIFILYGGEPISYDFAWLDWVGSNGIESGFYLDPLSVLMTLIVSVLSMLIAFFSLEYMAGDKYRTRYWFFLQLFVGGMLLLVLAHDMIFLFIGWEIVGLCSCFLIGHFYMKKGEEGAKPAKSGIKALLMTGIGDVGFLAFLAWAYFSTTPRSLIIDPTSPLGGSYPIVMSILLLLAPVSKSAQFPLQSWLSSGDTVDIDAMQGPTTVSALIHAATMVKAGIYLVARFSPIWNETVFYILLMIIAGVSCVLAAIAALVTTDLKRVLAYSTISQLSYMFLALTIRDTEGKGLFAGEMHLFSHSIFKALLFLSAGAIIHSLANERNIKKMGGLRKELPWVYGFTLVGALGLIGIPILTNGGYSKEMIITVAYDNDSWFVFIIAILTAFLTALYATRMFLMIFHGKNRGAQVHKPKYIMRIALGILAVLV</sequence>
<feature type="domain" description="NADH:quinone oxidoreductase/Mrp antiporter transmembrane" evidence="6">
    <location>
        <begin position="132"/>
        <end position="435"/>
    </location>
</feature>
<evidence type="ECO:0000256" key="4">
    <source>
        <dbReference type="ARBA" id="ARBA00023136"/>
    </source>
</evidence>
<dbReference type="PANTHER" id="PTHR42829:SF2">
    <property type="entry name" value="NADH-UBIQUINONE OXIDOREDUCTASE CHAIN 5"/>
    <property type="match status" value="1"/>
</dbReference>
<dbReference type="Pfam" id="PF00361">
    <property type="entry name" value="Proton_antipo_M"/>
    <property type="match status" value="1"/>
</dbReference>
<name>X1RZU5_9ZZZZ</name>
<evidence type="ECO:0000259" key="7">
    <source>
        <dbReference type="Pfam" id="PF00662"/>
    </source>
</evidence>
<evidence type="ECO:0008006" key="9">
    <source>
        <dbReference type="Google" id="ProtNLM"/>
    </source>
</evidence>
<dbReference type="GO" id="GO:0015990">
    <property type="term" value="P:electron transport coupled proton transport"/>
    <property type="evidence" value="ECO:0007669"/>
    <property type="project" value="TreeGrafter"/>
</dbReference>
<evidence type="ECO:0000256" key="1">
    <source>
        <dbReference type="ARBA" id="ARBA00004141"/>
    </source>
</evidence>
<dbReference type="GO" id="GO:0008137">
    <property type="term" value="F:NADH dehydrogenase (ubiquinone) activity"/>
    <property type="evidence" value="ECO:0007669"/>
    <property type="project" value="InterPro"/>
</dbReference>
<feature type="transmembrane region" description="Helical" evidence="5">
    <location>
        <begin position="384"/>
        <end position="402"/>
    </location>
</feature>
<reference evidence="8" key="1">
    <citation type="journal article" date="2014" name="Front. Microbiol.">
        <title>High frequency of phylogenetically diverse reductive dehalogenase-homologous genes in deep subseafloor sedimentary metagenomes.</title>
        <authorList>
            <person name="Kawai M."/>
            <person name="Futagami T."/>
            <person name="Toyoda A."/>
            <person name="Takaki Y."/>
            <person name="Nishi S."/>
            <person name="Hori S."/>
            <person name="Arai W."/>
            <person name="Tsubouchi T."/>
            <person name="Morono Y."/>
            <person name="Uchiyama I."/>
            <person name="Ito T."/>
            <person name="Fujiyama A."/>
            <person name="Inagaki F."/>
            <person name="Takami H."/>
        </authorList>
    </citation>
    <scope>NUCLEOTIDE SEQUENCE</scope>
    <source>
        <strain evidence="8">Expedition CK06-06</strain>
    </source>
</reference>
<dbReference type="PRINTS" id="PR01435">
    <property type="entry name" value="NPOXDRDTASE5"/>
</dbReference>
<keyword evidence="2 5" id="KW-0812">Transmembrane</keyword>
<feature type="transmembrane region" description="Helical" evidence="5">
    <location>
        <begin position="422"/>
        <end position="444"/>
    </location>
</feature>
<feature type="transmembrane region" description="Helical" evidence="5">
    <location>
        <begin position="6"/>
        <end position="25"/>
    </location>
</feature>
<comment type="subcellular location">
    <subcellularLocation>
        <location evidence="1">Membrane</location>
        <topology evidence="1">Multi-pass membrane protein</topology>
    </subcellularLocation>
</comment>
<dbReference type="GO" id="GO:0003954">
    <property type="term" value="F:NADH dehydrogenase activity"/>
    <property type="evidence" value="ECO:0007669"/>
    <property type="project" value="TreeGrafter"/>
</dbReference>
<dbReference type="InterPro" id="IPR001750">
    <property type="entry name" value="ND/Mrp_TM"/>
</dbReference>
<evidence type="ECO:0000259" key="6">
    <source>
        <dbReference type="Pfam" id="PF00361"/>
    </source>
</evidence>
<feature type="transmembrane region" description="Helical" evidence="5">
    <location>
        <begin position="83"/>
        <end position="103"/>
    </location>
</feature>
<feature type="domain" description="NADH-Ubiquinone oxidoreductase (complex I) chain 5 N-terminal" evidence="7">
    <location>
        <begin position="65"/>
        <end position="115"/>
    </location>
</feature>
<comment type="caution">
    <text evidence="8">The sequence shown here is derived from an EMBL/GenBank/DDBJ whole genome shotgun (WGS) entry which is preliminary data.</text>
</comment>
<feature type="transmembrane region" description="Helical" evidence="5">
    <location>
        <begin position="170"/>
        <end position="193"/>
    </location>
</feature>
<evidence type="ECO:0000256" key="3">
    <source>
        <dbReference type="ARBA" id="ARBA00022989"/>
    </source>
</evidence>
<feature type="transmembrane region" description="Helical" evidence="5">
    <location>
        <begin position="255"/>
        <end position="273"/>
    </location>
</feature>
<proteinExistence type="predicted"/>
<feature type="non-terminal residue" evidence="8">
    <location>
        <position position="474"/>
    </location>
</feature>
<evidence type="ECO:0000313" key="8">
    <source>
        <dbReference type="EMBL" id="GAI86302.1"/>
    </source>
</evidence>
<dbReference type="GO" id="GO:0016020">
    <property type="term" value="C:membrane"/>
    <property type="evidence" value="ECO:0007669"/>
    <property type="project" value="UniProtKB-SubCell"/>
</dbReference>
<dbReference type="GO" id="GO:0042773">
    <property type="term" value="P:ATP synthesis coupled electron transport"/>
    <property type="evidence" value="ECO:0007669"/>
    <property type="project" value="InterPro"/>
</dbReference>
<keyword evidence="4 5" id="KW-0472">Membrane</keyword>
<accession>X1RZU5</accession>
<evidence type="ECO:0000256" key="2">
    <source>
        <dbReference type="ARBA" id="ARBA00022692"/>
    </source>
</evidence>
<dbReference type="PRINTS" id="PR01434">
    <property type="entry name" value="NADHDHGNASE5"/>
</dbReference>
<feature type="transmembrane region" description="Helical" evidence="5">
    <location>
        <begin position="285"/>
        <end position="305"/>
    </location>
</feature>
<feature type="transmembrane region" description="Helical" evidence="5">
    <location>
        <begin position="139"/>
        <end position="158"/>
    </location>
</feature>
<feature type="transmembrane region" description="Helical" evidence="5">
    <location>
        <begin position="115"/>
        <end position="133"/>
    </location>
</feature>
<protein>
    <recommendedName>
        <fullName evidence="9">NADH:quinone oxidoreductase/Mrp antiporter membrane subunit domain-containing protein</fullName>
    </recommendedName>
</protein>
<feature type="transmembrane region" description="Helical" evidence="5">
    <location>
        <begin position="34"/>
        <end position="56"/>
    </location>
</feature>
<organism evidence="8">
    <name type="scientific">marine sediment metagenome</name>
    <dbReference type="NCBI Taxonomy" id="412755"/>
    <lineage>
        <taxon>unclassified sequences</taxon>
        <taxon>metagenomes</taxon>
        <taxon>ecological metagenomes</taxon>
    </lineage>
</organism>
<dbReference type="EMBL" id="BARW01006104">
    <property type="protein sequence ID" value="GAI86302.1"/>
    <property type="molecule type" value="Genomic_DNA"/>
</dbReference>
<dbReference type="PANTHER" id="PTHR42829">
    <property type="entry name" value="NADH-UBIQUINONE OXIDOREDUCTASE CHAIN 5"/>
    <property type="match status" value="1"/>
</dbReference>
<dbReference type="AlphaFoldDB" id="X1RZU5"/>
<evidence type="ECO:0000256" key="5">
    <source>
        <dbReference type="SAM" id="Phobius"/>
    </source>
</evidence>
<gene>
    <name evidence="8" type="ORF">S12H4_12798</name>
</gene>
<dbReference type="Pfam" id="PF00662">
    <property type="entry name" value="Proton_antipo_N"/>
    <property type="match status" value="1"/>
</dbReference>
<keyword evidence="3 5" id="KW-1133">Transmembrane helix</keyword>
<feature type="transmembrane region" description="Helical" evidence="5">
    <location>
        <begin position="312"/>
        <end position="331"/>
    </location>
</feature>
<feature type="transmembrane region" description="Helical" evidence="5">
    <location>
        <begin position="343"/>
        <end position="363"/>
    </location>
</feature>
<dbReference type="InterPro" id="IPR003945">
    <property type="entry name" value="NU5C-like"/>
</dbReference>